<name>A0AAQ2XZE9_9VIBR</name>
<gene>
    <name evidence="1" type="ORF">PUN50_03400</name>
</gene>
<dbReference type="Proteomes" id="UP001219537">
    <property type="component" value="Chromosome 1"/>
</dbReference>
<protein>
    <submittedName>
        <fullName evidence="1">Uncharacterized protein</fullName>
    </submittedName>
</protein>
<dbReference type="EMBL" id="CP117988">
    <property type="protein sequence ID" value="WDG08933.1"/>
    <property type="molecule type" value="Genomic_DNA"/>
</dbReference>
<evidence type="ECO:0000313" key="2">
    <source>
        <dbReference type="Proteomes" id="UP001219537"/>
    </source>
</evidence>
<evidence type="ECO:0000313" key="1">
    <source>
        <dbReference type="EMBL" id="WDG08933.1"/>
    </source>
</evidence>
<dbReference type="AlphaFoldDB" id="A0AAQ2XZE9"/>
<reference evidence="1" key="1">
    <citation type="submission" date="2023-02" db="EMBL/GenBank/DDBJ databases">
        <title>Isolation, identification, and genome analysis of Vibrio campbellii in the Penaeus vannamei larvae stage.</title>
        <authorList>
            <person name="Huang T."/>
            <person name="Zhang B."/>
        </authorList>
    </citation>
    <scope>NUCLEOTIDE SEQUENCE</scope>
    <source>
        <strain evidence="1">20220413_1</strain>
    </source>
</reference>
<accession>A0AAQ2XZE9</accession>
<sequence>MLIFESTERNDKNNWVKNRLIQDGLRIIEFEGYTIKNSKCTGVFDRRLFVDPCFLNLSDSQVYELLKVEEPYLDSKIAFASRLNTFYRYVFYSYDLEIVRVYRFENGSITFKKEYSDFCSFIRETGKIRDLKMTSSYQEDNLPKIDKIFRDCCGVPWMGNLDAVFLYNESKLPALLVEFQTTIKTSVLEHCNNKYFSPSKYRKGDEQRWKVFDNLASQANLDLVIIVWSPKEVDGNIKYKVVDNIVYSDNCVRETPGIKYKSKKVTSYDELSEYFEQIGLL</sequence>
<dbReference type="RefSeq" id="WP_274290867.1">
    <property type="nucleotide sequence ID" value="NZ_CP117988.1"/>
</dbReference>
<organism evidence="1 2">
    <name type="scientific">Vibrio campbellii</name>
    <dbReference type="NCBI Taxonomy" id="680"/>
    <lineage>
        <taxon>Bacteria</taxon>
        <taxon>Pseudomonadati</taxon>
        <taxon>Pseudomonadota</taxon>
        <taxon>Gammaproteobacteria</taxon>
        <taxon>Vibrionales</taxon>
        <taxon>Vibrionaceae</taxon>
        <taxon>Vibrio</taxon>
    </lineage>
</organism>
<proteinExistence type="predicted"/>